<evidence type="ECO:0000313" key="2">
    <source>
        <dbReference type="EMBL" id="PFH37305.1"/>
    </source>
</evidence>
<dbReference type="PANTHER" id="PTHR46512">
    <property type="entry name" value="PEPTIDYLPROLYL ISOMERASE"/>
    <property type="match status" value="1"/>
</dbReference>
<gene>
    <name evidence="2" type="ORF">BESB_037630</name>
</gene>
<proteinExistence type="predicted"/>
<feature type="compositionally biased region" description="Basic and acidic residues" evidence="1">
    <location>
        <begin position="736"/>
        <end position="758"/>
    </location>
</feature>
<feature type="region of interest" description="Disordered" evidence="1">
    <location>
        <begin position="295"/>
        <end position="355"/>
    </location>
</feature>
<dbReference type="OrthoDB" id="333093at2759"/>
<dbReference type="Proteomes" id="UP000224006">
    <property type="component" value="Chromosome II"/>
</dbReference>
<feature type="compositionally biased region" description="Basic and acidic residues" evidence="1">
    <location>
        <begin position="1444"/>
        <end position="1454"/>
    </location>
</feature>
<feature type="region of interest" description="Disordered" evidence="1">
    <location>
        <begin position="187"/>
        <end position="230"/>
    </location>
</feature>
<accession>A0A2A9MH56</accession>
<organism evidence="2 3">
    <name type="scientific">Besnoitia besnoiti</name>
    <name type="common">Apicomplexan protozoan</name>
    <dbReference type="NCBI Taxonomy" id="94643"/>
    <lineage>
        <taxon>Eukaryota</taxon>
        <taxon>Sar</taxon>
        <taxon>Alveolata</taxon>
        <taxon>Apicomplexa</taxon>
        <taxon>Conoidasida</taxon>
        <taxon>Coccidia</taxon>
        <taxon>Eucoccidiorida</taxon>
        <taxon>Eimeriorina</taxon>
        <taxon>Sarcocystidae</taxon>
        <taxon>Besnoitia</taxon>
    </lineage>
</organism>
<feature type="region of interest" description="Disordered" evidence="1">
    <location>
        <begin position="1408"/>
        <end position="1467"/>
    </location>
</feature>
<evidence type="ECO:0000313" key="3">
    <source>
        <dbReference type="Proteomes" id="UP000224006"/>
    </source>
</evidence>
<dbReference type="VEuPathDB" id="ToxoDB:BESB_037630"/>
<feature type="compositionally biased region" description="Basic and acidic residues" evidence="1">
    <location>
        <begin position="1161"/>
        <end position="1174"/>
    </location>
</feature>
<dbReference type="GeneID" id="40308744"/>
<dbReference type="InterPro" id="IPR050754">
    <property type="entry name" value="FKBP4/5/8-like"/>
</dbReference>
<sequence length="1644" mass="173270">MESDLESGSDLPPELNFNSDDEPPCPRAGDVAFVSPQGDVRKTILSLGQGHMQAGFGDEICVRWRQVPSRAVAGTPKDIESLLMLLEGSEPQWTTLGESDSFPQLLSLAARHMRPGEIALVSGPSTHLRQPQKYLYSPAALAAAAGSSESAASFASASPPSSSLASSYAVFHKRTLVHRRRALRALRASQSPAEGTPPGQLSSGLAGPSVSAPAEDQAGRSPLASSLFRSPSCDASRGQCPSLGGDARPSPACAAAAAASPPAVPPVRSCSLALPLAAQEEGLGQAFCRSRAPVAVSGDSGRADTQPPSSRHALARAGASRSSAGSLSSSKAFAAEEEGAEHQKEAEGRAACSPAAADMREEEACGESRAHVENGAGDDCAVVLQLISIQPIRMLTEDRGVRMRPLRPGIGWRTPGRNDVVSFSFAILCKNADCRAKQLGAICALADQAKQAAKTGEGDAEAPNASERTLVTTRGEGAGFAHCTGGKRKEVGSVTLESHNAAKADNLERERKTFAAPSQTCVELGSQAAVPSCESRAGLGCCEGAPERSALVTARGDGDGKNAEICLSRTFADRLFGSPRLSRHDGGGSFFSSASRWSSSLSATLSASASFEAEGREGDGDRRAGMATEEVAFSDIPLRGVQTALRHMKEGEEVVLTLAGAHAEWESRGPFKPANWLCACCGLSAPCREAGVRTGQTAQCEKPEKRVHTPQETEGDRKGADAEDGTREGKPGIGEEGNKEGAEEAGSKKTNKPEDKGPTGRLGACCCVPRGACACCASDCSGSRDGKDSNSESGVHSAELHAYIKLNSWRPRATVSVPSPVTASEILGSFAFTSLAGPLDERRRAFIREGDRSANSRSSALLAPLNWRPEEGSTVVLFLSLALWPCAASLSHARVPLPLPVTYPEAPACGTRAPAAQPGAAGTEGSRSESEEAEERPEEEGTWLLFTVGDWSAPLWLEEAVKRLKLGEVGRFELDPSLFAHAAQTLPYNTGAYCPPSSLAASSCATSLPAPPVSGEQRRACDWGGLWVIRPPRPASAPSVSRCGASLASSAVPSFAEAWGARSESLAHAASFAERCVRAKVEAGELEAVVQCIRRLEKAGRACSSESRAGEDAAGVEVSETPSSVVRVEWEAAPAVERLLAEVQPDASLGVGGGAGSEATAEGKDEAGERGEYARGEDAHVVATVWLASILDRRKDLWARGSAEEKRQLIEQFKKEGNLCLKRGWLSAASQRYARAFDVCRFLPAYEEATRLQPLLLAHAAERPASGAYPSASPASCSTHPSSTRAEREPEAASGVADRQGAASPHSSSGAASPFSGRAGDSGGSAAASEPPTDDPELTLLELSRLAGSVLNNWALCCLKQNLWRAALRHADVCLFLLEIGEQALEAEGEKRQHEADTDQARATQELRADAPHARHVQRDAEGTTVVETSSPGHGEDGASADAGRCREADERGKGQRKNGGDGGEAADGSFFRHARCVALYRKAKALSEGGELSEAIKTAKAAALLEPADSSVQALLKAIQRRRAHEIHAERSAFLGMFSRPKTKEGGSPYGMRAPDNRYLTGFRWRKQSQFSTPLELGVNILMASAVQYSIEEARYEPICCRGQDKSNMGRFRSFTSYTFVGASNVDVRDFGDRFEKIRIICL</sequence>
<dbReference type="InterPro" id="IPR011990">
    <property type="entry name" value="TPR-like_helical_dom_sf"/>
</dbReference>
<feature type="region of interest" description="Disordered" evidence="1">
    <location>
        <begin position="910"/>
        <end position="939"/>
    </location>
</feature>
<evidence type="ECO:0008006" key="4">
    <source>
        <dbReference type="Google" id="ProtNLM"/>
    </source>
</evidence>
<dbReference type="STRING" id="94643.A0A2A9MH56"/>
<comment type="caution">
    <text evidence="2">The sequence shown here is derived from an EMBL/GenBank/DDBJ whole genome shotgun (WGS) entry which is preliminary data.</text>
</comment>
<feature type="compositionally biased region" description="Low complexity" evidence="1">
    <location>
        <begin position="1267"/>
        <end position="1276"/>
    </location>
</feature>
<protein>
    <recommendedName>
        <fullName evidence="4">Tetratricopeptide repeat-containing protein</fullName>
    </recommendedName>
</protein>
<name>A0A2A9MH56_BESBE</name>
<feature type="region of interest" description="Disordered" evidence="1">
    <location>
        <begin position="1"/>
        <end position="33"/>
    </location>
</feature>
<feature type="compositionally biased region" description="Basic and acidic residues" evidence="1">
    <location>
        <begin position="701"/>
        <end position="730"/>
    </location>
</feature>
<dbReference type="EMBL" id="NWUJ01000002">
    <property type="protein sequence ID" value="PFH37305.1"/>
    <property type="molecule type" value="Genomic_DNA"/>
</dbReference>
<feature type="region of interest" description="Disordered" evidence="1">
    <location>
        <begin position="695"/>
        <end position="758"/>
    </location>
</feature>
<feature type="compositionally biased region" description="Low complexity" evidence="1">
    <location>
        <begin position="309"/>
        <end position="333"/>
    </location>
</feature>
<feature type="compositionally biased region" description="Polar residues" evidence="1">
    <location>
        <begin position="189"/>
        <end position="203"/>
    </location>
</feature>
<dbReference type="Gene3D" id="1.25.40.10">
    <property type="entry name" value="Tetratricopeptide repeat domain"/>
    <property type="match status" value="2"/>
</dbReference>
<evidence type="ECO:0000256" key="1">
    <source>
        <dbReference type="SAM" id="MobiDB-lite"/>
    </source>
</evidence>
<reference evidence="2 3" key="1">
    <citation type="submission" date="2017-09" db="EMBL/GenBank/DDBJ databases">
        <title>Genome sequencing of Besnoitia besnoiti strain Bb-Ger1.</title>
        <authorList>
            <person name="Schares G."/>
            <person name="Venepally P."/>
            <person name="Lorenzi H.A."/>
        </authorList>
    </citation>
    <scope>NUCLEOTIDE SEQUENCE [LARGE SCALE GENOMIC DNA]</scope>
    <source>
        <strain evidence="2 3">Bb-Ger1</strain>
    </source>
</reference>
<dbReference type="RefSeq" id="XP_029221314.1">
    <property type="nucleotide sequence ID" value="XM_029362349.1"/>
</dbReference>
<feature type="compositionally biased region" description="Basic and acidic residues" evidence="1">
    <location>
        <begin position="1408"/>
        <end position="1422"/>
    </location>
</feature>
<feature type="compositionally biased region" description="Low complexity" evidence="1">
    <location>
        <begin position="1301"/>
        <end position="1329"/>
    </location>
</feature>
<keyword evidence="3" id="KW-1185">Reference proteome</keyword>
<dbReference type="KEGG" id="bbes:BESB_037630"/>
<feature type="region of interest" description="Disordered" evidence="1">
    <location>
        <begin position="1150"/>
        <end position="1174"/>
    </location>
</feature>
<dbReference type="SUPFAM" id="SSF48452">
    <property type="entry name" value="TPR-like"/>
    <property type="match status" value="1"/>
</dbReference>
<feature type="region of interest" description="Disordered" evidence="1">
    <location>
        <begin position="1267"/>
        <end position="1336"/>
    </location>
</feature>